<reference evidence="1" key="1">
    <citation type="submission" date="2022-08" db="EMBL/GenBank/DDBJ databases">
        <authorList>
            <person name="Gutierrez-Valencia J."/>
        </authorList>
    </citation>
    <scope>NUCLEOTIDE SEQUENCE</scope>
</reference>
<organism evidence="1 2">
    <name type="scientific">Linum tenue</name>
    <dbReference type="NCBI Taxonomy" id="586396"/>
    <lineage>
        <taxon>Eukaryota</taxon>
        <taxon>Viridiplantae</taxon>
        <taxon>Streptophyta</taxon>
        <taxon>Embryophyta</taxon>
        <taxon>Tracheophyta</taxon>
        <taxon>Spermatophyta</taxon>
        <taxon>Magnoliopsida</taxon>
        <taxon>eudicotyledons</taxon>
        <taxon>Gunneridae</taxon>
        <taxon>Pentapetalae</taxon>
        <taxon>rosids</taxon>
        <taxon>fabids</taxon>
        <taxon>Malpighiales</taxon>
        <taxon>Linaceae</taxon>
        <taxon>Linum</taxon>
    </lineage>
</organism>
<protein>
    <submittedName>
        <fullName evidence="1">Uncharacterized protein</fullName>
    </submittedName>
</protein>
<keyword evidence="2" id="KW-1185">Reference proteome</keyword>
<dbReference type="AlphaFoldDB" id="A0AAV0LN92"/>
<dbReference type="EMBL" id="CAMGYJ010000006">
    <property type="protein sequence ID" value="CAI0435972.1"/>
    <property type="molecule type" value="Genomic_DNA"/>
</dbReference>
<comment type="caution">
    <text evidence="1">The sequence shown here is derived from an EMBL/GenBank/DDBJ whole genome shotgun (WGS) entry which is preliminary data.</text>
</comment>
<proteinExistence type="predicted"/>
<evidence type="ECO:0000313" key="1">
    <source>
        <dbReference type="EMBL" id="CAI0435972.1"/>
    </source>
</evidence>
<sequence>MSDIHLSTWFSPQHSISFLQANERLQSLTEEISRIGTDVLPMNPQTVLEASDKLVPRTSDEEEEKDLEDYARPVAVVGVSVLKGVRVKEMLKQIRAALRQCRDSE</sequence>
<dbReference type="Proteomes" id="UP001154282">
    <property type="component" value="Unassembled WGS sequence"/>
</dbReference>
<evidence type="ECO:0000313" key="2">
    <source>
        <dbReference type="Proteomes" id="UP001154282"/>
    </source>
</evidence>
<name>A0AAV0LN92_9ROSI</name>
<gene>
    <name evidence="1" type="ORF">LITE_LOCUS24893</name>
</gene>
<accession>A0AAV0LN92</accession>